<dbReference type="PROSITE" id="PS51736">
    <property type="entry name" value="RECOMBINASES_3"/>
    <property type="match status" value="1"/>
</dbReference>
<organism evidence="6 7">
    <name type="scientific">Actinomyces ruminis</name>
    <dbReference type="NCBI Taxonomy" id="1937003"/>
    <lineage>
        <taxon>Bacteria</taxon>
        <taxon>Bacillati</taxon>
        <taxon>Actinomycetota</taxon>
        <taxon>Actinomycetes</taxon>
        <taxon>Actinomycetales</taxon>
        <taxon>Actinomycetaceae</taxon>
        <taxon>Actinomyces</taxon>
    </lineage>
</organism>
<accession>A0ABX4MBG7</accession>
<evidence type="ECO:0000256" key="3">
    <source>
        <dbReference type="ARBA" id="ARBA00023172"/>
    </source>
</evidence>
<evidence type="ECO:0000259" key="5">
    <source>
        <dbReference type="PROSITE" id="PS51736"/>
    </source>
</evidence>
<keyword evidence="1" id="KW-0229">DNA integration</keyword>
<name>A0ABX4MBG7_9ACTO</name>
<dbReference type="Proteomes" id="UP000194577">
    <property type="component" value="Unassembled WGS sequence"/>
</dbReference>
<keyword evidence="3" id="KW-0233">DNA recombination</keyword>
<gene>
    <name evidence="6" type="ORF">BW737_007240</name>
</gene>
<sequence length="83" mass="9428">MNVVGYARVSTADQSPDAQVDALRVAASFAEFERDLVRERTREGLAAVRARRRVGGRPTMMTPQVREARRMRDPERYLGLSYS</sequence>
<comment type="caution">
    <text evidence="6">The sequence shown here is derived from an EMBL/GenBank/DDBJ whole genome shotgun (WGS) entry which is preliminary data.</text>
</comment>
<dbReference type="EMBL" id="MTPX02000041">
    <property type="protein sequence ID" value="PHP52666.1"/>
    <property type="molecule type" value="Genomic_DNA"/>
</dbReference>
<keyword evidence="2" id="KW-0238">DNA-binding</keyword>
<protein>
    <recommendedName>
        <fullName evidence="5">Resolvase/invertase-type recombinase catalytic domain-containing protein</fullName>
    </recommendedName>
</protein>
<evidence type="ECO:0000256" key="4">
    <source>
        <dbReference type="PROSITE-ProRule" id="PRU10137"/>
    </source>
</evidence>
<dbReference type="SUPFAM" id="SSF53041">
    <property type="entry name" value="Resolvase-like"/>
    <property type="match status" value="1"/>
</dbReference>
<feature type="active site" description="O-(5'-phospho-DNA)-serine intermediate" evidence="4">
    <location>
        <position position="10"/>
    </location>
</feature>
<evidence type="ECO:0000256" key="1">
    <source>
        <dbReference type="ARBA" id="ARBA00022908"/>
    </source>
</evidence>
<proteinExistence type="predicted"/>
<evidence type="ECO:0000313" key="6">
    <source>
        <dbReference type="EMBL" id="PHP52666.1"/>
    </source>
</evidence>
<dbReference type="InterPro" id="IPR036162">
    <property type="entry name" value="Resolvase-like_N_sf"/>
</dbReference>
<dbReference type="PROSITE" id="PS00397">
    <property type="entry name" value="RECOMBINASES_1"/>
    <property type="match status" value="1"/>
</dbReference>
<evidence type="ECO:0000313" key="7">
    <source>
        <dbReference type="Proteomes" id="UP000194577"/>
    </source>
</evidence>
<evidence type="ECO:0000256" key="2">
    <source>
        <dbReference type="ARBA" id="ARBA00023125"/>
    </source>
</evidence>
<feature type="domain" description="Resolvase/invertase-type recombinase catalytic" evidence="5">
    <location>
        <begin position="1"/>
        <end position="52"/>
    </location>
</feature>
<reference evidence="6 7" key="1">
    <citation type="submission" date="2017-10" db="EMBL/GenBank/DDBJ databases">
        <title>Draft genome sequence of cellulolytic Actinomyces sp CtC72 isolated from cattle rumen fluid.</title>
        <authorList>
            <person name="Joshi A.J."/>
            <person name="Vasudevan G."/>
            <person name="Lanjekar V.B."/>
            <person name="Hivarkar S."/>
            <person name="Engineer A."/>
            <person name="Pore S.D."/>
            <person name="Dhakephalkar P.K."/>
            <person name="Dagar S."/>
        </authorList>
    </citation>
    <scope>NUCLEOTIDE SEQUENCE [LARGE SCALE GENOMIC DNA]</scope>
    <source>
        <strain evidence="7">CtC72</strain>
    </source>
</reference>
<keyword evidence="7" id="KW-1185">Reference proteome</keyword>
<dbReference type="InterPro" id="IPR006118">
    <property type="entry name" value="Recombinase_CS"/>
</dbReference>
<dbReference type="InterPro" id="IPR006119">
    <property type="entry name" value="Resolv_N"/>
</dbReference>